<dbReference type="OrthoDB" id="2523676at2759"/>
<evidence type="ECO:0000256" key="7">
    <source>
        <dbReference type="SAM" id="MobiDB-lite"/>
    </source>
</evidence>
<organism evidence="9 11">
    <name type="scientific">Rhodotorula toruloides</name>
    <name type="common">Yeast</name>
    <name type="synonym">Rhodosporidium toruloides</name>
    <dbReference type="NCBI Taxonomy" id="5286"/>
    <lineage>
        <taxon>Eukaryota</taxon>
        <taxon>Fungi</taxon>
        <taxon>Dikarya</taxon>
        <taxon>Basidiomycota</taxon>
        <taxon>Pucciniomycotina</taxon>
        <taxon>Microbotryomycetes</taxon>
        <taxon>Sporidiobolales</taxon>
        <taxon>Sporidiobolaceae</taxon>
        <taxon>Rhodotorula</taxon>
    </lineage>
</organism>
<feature type="region of interest" description="Disordered" evidence="7">
    <location>
        <begin position="227"/>
        <end position="252"/>
    </location>
</feature>
<evidence type="ECO:0000313" key="11">
    <source>
        <dbReference type="Proteomes" id="UP000199069"/>
    </source>
</evidence>
<dbReference type="GO" id="GO:0035435">
    <property type="term" value="P:phosphate ion transmembrane transport"/>
    <property type="evidence" value="ECO:0007669"/>
    <property type="project" value="TreeGrafter"/>
</dbReference>
<evidence type="ECO:0000313" key="9">
    <source>
        <dbReference type="EMBL" id="CTR11419.1"/>
    </source>
</evidence>
<dbReference type="Proteomes" id="UP000239560">
    <property type="component" value="Unassembled WGS sequence"/>
</dbReference>
<feature type="transmembrane region" description="Helical" evidence="8">
    <location>
        <begin position="94"/>
        <end position="122"/>
    </location>
</feature>
<evidence type="ECO:0000256" key="8">
    <source>
        <dbReference type="SAM" id="Phobius"/>
    </source>
</evidence>
<sequence>MSLHTLSDVDRELIDDSPTLARLVRKGRLAPSRLAQLLAAGRSTRAPKEPEAWECCGSNCRPCVREIWKIMRVLGNKITLHSPSRGFSMELGSAITVVLASQYVLPVSTTMCITGSTVGVALCNGDFRAVNWRAVGWIFLGWVITVPVVGTLAGCLMEENQRKEDDEDEEEKSRIAKVDEEEGSRGSSSGRETPRVEIELEKLELDEKKETKVTGLKYSNRACDSTTRSVDLGLVPRPQRLHALPSDASNRR</sequence>
<dbReference type="PANTHER" id="PTHR11101">
    <property type="entry name" value="PHOSPHATE TRANSPORTER"/>
    <property type="match status" value="1"/>
</dbReference>
<keyword evidence="11" id="KW-1185">Reference proteome</keyword>
<evidence type="ECO:0000313" key="12">
    <source>
        <dbReference type="Proteomes" id="UP000239560"/>
    </source>
</evidence>
<feature type="region of interest" description="Disordered" evidence="7">
    <location>
        <begin position="160"/>
        <end position="199"/>
    </location>
</feature>
<keyword evidence="5 8" id="KW-1133">Transmembrane helix</keyword>
<evidence type="ECO:0000256" key="1">
    <source>
        <dbReference type="ARBA" id="ARBA00004141"/>
    </source>
</evidence>
<dbReference type="GO" id="GO:0016020">
    <property type="term" value="C:membrane"/>
    <property type="evidence" value="ECO:0007669"/>
    <property type="project" value="UniProtKB-SubCell"/>
</dbReference>
<keyword evidence="6 8" id="KW-0472">Membrane</keyword>
<dbReference type="EMBL" id="LCTV02000017">
    <property type="protein sequence ID" value="PRQ70035.1"/>
    <property type="molecule type" value="Genomic_DNA"/>
</dbReference>
<evidence type="ECO:0000256" key="3">
    <source>
        <dbReference type="ARBA" id="ARBA00022592"/>
    </source>
</evidence>
<evidence type="ECO:0000256" key="6">
    <source>
        <dbReference type="ARBA" id="ARBA00023136"/>
    </source>
</evidence>
<dbReference type="STRING" id="5286.A0A0K3CP70"/>
<reference evidence="9 11" key="1">
    <citation type="submission" date="2015-07" db="EMBL/GenBank/DDBJ databases">
        <authorList>
            <person name="Cajimat M.N.B."/>
            <person name="Milazzo M.L."/>
            <person name="Fulhorst C.F."/>
        </authorList>
    </citation>
    <scope>NUCLEOTIDE SEQUENCE [LARGE SCALE GENOMIC DNA]</scope>
    <source>
        <strain evidence="9">Single colony</strain>
    </source>
</reference>
<name>A0A0K3CP70_RHOTO</name>
<accession>A0A0K3CP70</accession>
<dbReference type="AlphaFoldDB" id="A0A0K3CP70"/>
<dbReference type="InterPro" id="IPR001204">
    <property type="entry name" value="Phos_transporter"/>
</dbReference>
<dbReference type="Proteomes" id="UP000199069">
    <property type="component" value="Unassembled WGS sequence"/>
</dbReference>
<comment type="subcellular location">
    <subcellularLocation>
        <location evidence="1">Membrane</location>
        <topology evidence="1">Multi-pass membrane protein</topology>
    </subcellularLocation>
</comment>
<evidence type="ECO:0000313" key="10">
    <source>
        <dbReference type="EMBL" id="PRQ70035.1"/>
    </source>
</evidence>
<dbReference type="EMBL" id="CWKI01000017">
    <property type="protein sequence ID" value="CTR11419.1"/>
    <property type="molecule type" value="Genomic_DNA"/>
</dbReference>
<dbReference type="PANTHER" id="PTHR11101:SF80">
    <property type="entry name" value="PHOSPHATE TRANSPORTER"/>
    <property type="match status" value="1"/>
</dbReference>
<keyword evidence="4 8" id="KW-0812">Transmembrane</keyword>
<keyword evidence="3" id="KW-0592">Phosphate transport</keyword>
<dbReference type="Pfam" id="PF01384">
    <property type="entry name" value="PHO4"/>
    <property type="match status" value="1"/>
</dbReference>
<reference evidence="10 12" key="2">
    <citation type="journal article" date="2018" name="Elife">
        <title>Functional genomics of lipid metabolism in the oleaginous yeast Rhodosporidium toruloides.</title>
        <authorList>
            <person name="Coradetti S.T."/>
            <person name="Pinel D."/>
            <person name="Geiselman G."/>
            <person name="Ito M."/>
            <person name="Mondo S."/>
            <person name="Reilly M.C."/>
            <person name="Cheng Y.F."/>
            <person name="Bauer S."/>
            <person name="Grigoriev I."/>
            <person name="Gladden J.M."/>
            <person name="Simmons B.A."/>
            <person name="Brem R."/>
            <person name="Arkin A.P."/>
            <person name="Skerker J.M."/>
        </authorList>
    </citation>
    <scope>NUCLEOTIDE SEQUENCE [LARGE SCALE GENOMIC DNA]</scope>
    <source>
        <strain evidence="10 12">NBRC 0880</strain>
    </source>
</reference>
<evidence type="ECO:0000256" key="2">
    <source>
        <dbReference type="ARBA" id="ARBA00022448"/>
    </source>
</evidence>
<proteinExistence type="predicted"/>
<evidence type="ECO:0000256" key="5">
    <source>
        <dbReference type="ARBA" id="ARBA00022989"/>
    </source>
</evidence>
<dbReference type="GO" id="GO:0005315">
    <property type="term" value="F:phosphate transmembrane transporter activity"/>
    <property type="evidence" value="ECO:0007669"/>
    <property type="project" value="InterPro"/>
</dbReference>
<evidence type="ECO:0000256" key="4">
    <source>
        <dbReference type="ARBA" id="ARBA00022692"/>
    </source>
</evidence>
<protein>
    <submittedName>
        <fullName evidence="9 10">Sodium:inorganic phosphate symporter</fullName>
    </submittedName>
</protein>
<keyword evidence="2" id="KW-0813">Transport</keyword>
<gene>
    <name evidence="9" type="primary">FGENESH: predicted gene_17.138</name>
    <name evidence="10" type="ORF">AAT19DRAFT_11688</name>
    <name evidence="9" type="ORF">BN2166_0072800</name>
</gene>
<feature type="transmembrane region" description="Helical" evidence="8">
    <location>
        <begin position="134"/>
        <end position="156"/>
    </location>
</feature>